<evidence type="ECO:0000313" key="3">
    <source>
        <dbReference type="Proteomes" id="UP001620626"/>
    </source>
</evidence>
<dbReference type="EMBL" id="JBICBT010001024">
    <property type="protein sequence ID" value="KAL3087287.1"/>
    <property type="molecule type" value="Genomic_DNA"/>
</dbReference>
<evidence type="ECO:0000256" key="1">
    <source>
        <dbReference type="SAM" id="MobiDB-lite"/>
    </source>
</evidence>
<organism evidence="2 3">
    <name type="scientific">Heterodera trifolii</name>
    <dbReference type="NCBI Taxonomy" id="157864"/>
    <lineage>
        <taxon>Eukaryota</taxon>
        <taxon>Metazoa</taxon>
        <taxon>Ecdysozoa</taxon>
        <taxon>Nematoda</taxon>
        <taxon>Chromadorea</taxon>
        <taxon>Rhabditida</taxon>
        <taxon>Tylenchina</taxon>
        <taxon>Tylenchomorpha</taxon>
        <taxon>Tylenchoidea</taxon>
        <taxon>Heteroderidae</taxon>
        <taxon>Heteroderinae</taxon>
        <taxon>Heterodera</taxon>
    </lineage>
</organism>
<dbReference type="AlphaFoldDB" id="A0ABD2J9Q0"/>
<evidence type="ECO:0000313" key="2">
    <source>
        <dbReference type="EMBL" id="KAL3087287.1"/>
    </source>
</evidence>
<protein>
    <submittedName>
        <fullName evidence="2">Uncharacterized protein</fullName>
    </submittedName>
</protein>
<feature type="region of interest" description="Disordered" evidence="1">
    <location>
        <begin position="18"/>
        <end position="49"/>
    </location>
</feature>
<feature type="compositionally biased region" description="Basic and acidic residues" evidence="1">
    <location>
        <begin position="24"/>
        <end position="48"/>
    </location>
</feature>
<proteinExistence type="predicted"/>
<gene>
    <name evidence="2" type="ORF">niasHT_020550</name>
</gene>
<reference evidence="2 3" key="1">
    <citation type="submission" date="2024-10" db="EMBL/GenBank/DDBJ databases">
        <authorList>
            <person name="Kim D."/>
        </authorList>
    </citation>
    <scope>NUCLEOTIDE SEQUENCE [LARGE SCALE GENOMIC DNA]</scope>
    <source>
        <strain evidence="2">BH-2024</strain>
    </source>
</reference>
<dbReference type="Proteomes" id="UP001620626">
    <property type="component" value="Unassembled WGS sequence"/>
</dbReference>
<keyword evidence="3" id="KW-1185">Reference proteome</keyword>
<accession>A0ABD2J9Q0</accession>
<sequence length="134" mass="14388">MNWPYAIVFPSLAQSLLNAPNENDGQKEAEERSKEAEFGKGRRGREWSSHQQIIIASVTDDSPPPPFPFSSLPLPFSSVLSSSSSSSSPFAKYGSNPLPNFSTSAAPPLSSFPSALHFSLFIPKPHPPEGTNSG</sequence>
<name>A0ABD2J9Q0_9BILA</name>
<comment type="caution">
    <text evidence="2">The sequence shown here is derived from an EMBL/GenBank/DDBJ whole genome shotgun (WGS) entry which is preliminary data.</text>
</comment>